<evidence type="ECO:0000313" key="1">
    <source>
        <dbReference type="EMBL" id="AKE39617.1"/>
    </source>
</evidence>
<evidence type="ECO:0000313" key="2">
    <source>
        <dbReference type="Proteomes" id="UP000033566"/>
    </source>
</evidence>
<dbReference type="CDD" id="cd00085">
    <property type="entry name" value="HNHc"/>
    <property type="match status" value="1"/>
</dbReference>
<dbReference type="HOGENOM" id="CLU_051470_0_0_11"/>
<dbReference type="PATRIC" id="fig|161896.4.peg.1629"/>
<dbReference type="EMBL" id="CP011311">
    <property type="protein sequence ID" value="AKE39617.1"/>
    <property type="molecule type" value="Genomic_DNA"/>
</dbReference>
<dbReference type="InterPro" id="IPR002711">
    <property type="entry name" value="HNH"/>
</dbReference>
<dbReference type="AlphaFoldDB" id="A0A0F6QWU9"/>
<dbReference type="Gene3D" id="1.10.30.50">
    <property type="match status" value="1"/>
</dbReference>
<proteinExistence type="predicted"/>
<dbReference type="GO" id="GO:0008270">
    <property type="term" value="F:zinc ion binding"/>
    <property type="evidence" value="ECO:0007669"/>
    <property type="project" value="InterPro"/>
</dbReference>
<organism evidence="1 2">
    <name type="scientific">Corynebacterium camporealensis</name>
    <dbReference type="NCBI Taxonomy" id="161896"/>
    <lineage>
        <taxon>Bacteria</taxon>
        <taxon>Bacillati</taxon>
        <taxon>Actinomycetota</taxon>
        <taxon>Actinomycetes</taxon>
        <taxon>Mycobacteriales</taxon>
        <taxon>Corynebacteriaceae</taxon>
        <taxon>Corynebacterium</taxon>
    </lineage>
</organism>
<keyword evidence="1" id="KW-0255">Endonuclease</keyword>
<dbReference type="GO" id="GO:0004519">
    <property type="term" value="F:endonuclease activity"/>
    <property type="evidence" value="ECO:0007669"/>
    <property type="project" value="UniProtKB-KW"/>
</dbReference>
<reference evidence="1 2" key="1">
    <citation type="journal article" date="2015" name="Genome Announc.">
        <title>Complete Genome Sequence of Corynebacterium camporealensis DSM 44610, Isolated from the Milk of a Manchega Sheep with Subclinical Mastitis.</title>
        <authorList>
            <person name="Ruckert C."/>
            <person name="Albersmeier A."/>
            <person name="Winkler A."/>
            <person name="Tauch A."/>
        </authorList>
    </citation>
    <scope>NUCLEOTIDE SEQUENCE [LARGE SCALE GENOMIC DNA]</scope>
    <source>
        <strain evidence="1 2">DSM 44610</strain>
    </source>
</reference>
<keyword evidence="1" id="KW-0378">Hydrolase</keyword>
<gene>
    <name evidence="1" type="ORF">UL81_08325</name>
</gene>
<dbReference type="SMART" id="SM00507">
    <property type="entry name" value="HNHc"/>
    <property type="match status" value="1"/>
</dbReference>
<dbReference type="STRING" id="161896.UL81_08325"/>
<accession>A0A0F6QWU9</accession>
<dbReference type="GO" id="GO:0003676">
    <property type="term" value="F:nucleic acid binding"/>
    <property type="evidence" value="ECO:0007669"/>
    <property type="project" value="InterPro"/>
</dbReference>
<protein>
    <submittedName>
        <fullName evidence="1">HNH endonuclease</fullName>
    </submittedName>
</protein>
<dbReference type="Proteomes" id="UP000033566">
    <property type="component" value="Chromosome"/>
</dbReference>
<sequence length="319" mass="35830">MSKLDALTEAFTAPMETLSEVAALTNAHLQNLGLPRKFSRELLTLSDIYFGETPYTQLQAKSRNTPHDLSTLLEMEKKASRIKKHVDRYKFRIACADVPASKIGQVAKEFMDPPKPPEDGTALTRSKTDKWTYRLTGDSELIAQVRDMFPTIDSVREFLRTGKVNGTAVTTHVVINLDELDKIVDGQGDDIVLQMTNGAKITGAQLVQKMFTDHGYATLIHPVEGPVNLYRTQRSASFKQRTMAKAENPVCPWIHCLKGADECQVHHIVAWKYGGETNQSNLTTACDHHNGRNDDGNERRNGKLLRIRGKVEWVPPWAY</sequence>
<dbReference type="InterPro" id="IPR003615">
    <property type="entry name" value="HNH_nuc"/>
</dbReference>
<keyword evidence="2" id="KW-1185">Reference proteome</keyword>
<dbReference type="KEGG" id="ccj:UL81_08325"/>
<dbReference type="OrthoDB" id="4419908at2"/>
<name>A0A0F6QWU9_9CORY</name>
<dbReference type="RefSeq" id="WP_035105374.1">
    <property type="nucleotide sequence ID" value="NZ_CP011311.1"/>
</dbReference>
<dbReference type="Pfam" id="PF01844">
    <property type="entry name" value="HNH"/>
    <property type="match status" value="1"/>
</dbReference>
<keyword evidence="1" id="KW-0540">Nuclease</keyword>